<evidence type="ECO:0000313" key="4">
    <source>
        <dbReference type="EMBL" id="PWA61461.1"/>
    </source>
</evidence>
<comment type="similarity">
    <text evidence="1">Belongs to the protein disulfide isomerase family.</text>
</comment>
<evidence type="ECO:0000259" key="3">
    <source>
        <dbReference type="Pfam" id="PF00085"/>
    </source>
</evidence>
<evidence type="ECO:0000313" key="5">
    <source>
        <dbReference type="Proteomes" id="UP000245207"/>
    </source>
</evidence>
<dbReference type="OrthoDB" id="427280at2759"/>
<dbReference type="STRING" id="35608.A0A2U1MJL0"/>
<evidence type="ECO:0000256" key="1">
    <source>
        <dbReference type="ARBA" id="ARBA00006347"/>
    </source>
</evidence>
<organism evidence="4 5">
    <name type="scientific">Artemisia annua</name>
    <name type="common">Sweet wormwood</name>
    <dbReference type="NCBI Taxonomy" id="35608"/>
    <lineage>
        <taxon>Eukaryota</taxon>
        <taxon>Viridiplantae</taxon>
        <taxon>Streptophyta</taxon>
        <taxon>Embryophyta</taxon>
        <taxon>Tracheophyta</taxon>
        <taxon>Spermatophyta</taxon>
        <taxon>Magnoliopsida</taxon>
        <taxon>eudicotyledons</taxon>
        <taxon>Gunneridae</taxon>
        <taxon>Pentapetalae</taxon>
        <taxon>asterids</taxon>
        <taxon>campanulids</taxon>
        <taxon>Asterales</taxon>
        <taxon>Asteraceae</taxon>
        <taxon>Asteroideae</taxon>
        <taxon>Anthemideae</taxon>
        <taxon>Artemisiinae</taxon>
        <taxon>Artemisia</taxon>
    </lineage>
</organism>
<dbReference type="InterPro" id="IPR013766">
    <property type="entry name" value="Thioredoxin_domain"/>
</dbReference>
<name>A0A2U1MJL0_ARTAN</name>
<dbReference type="SUPFAM" id="SSF52833">
    <property type="entry name" value="Thioredoxin-like"/>
    <property type="match status" value="3"/>
</dbReference>
<evidence type="ECO:0000256" key="2">
    <source>
        <dbReference type="SAM" id="Phobius"/>
    </source>
</evidence>
<dbReference type="EMBL" id="PKPP01005097">
    <property type="protein sequence ID" value="PWA61461.1"/>
    <property type="molecule type" value="Genomic_DNA"/>
</dbReference>
<gene>
    <name evidence="4" type="ORF">CTI12_AA371770</name>
</gene>
<keyword evidence="2" id="KW-0812">Transmembrane</keyword>
<dbReference type="GO" id="GO:0034976">
    <property type="term" value="P:response to endoplasmic reticulum stress"/>
    <property type="evidence" value="ECO:0007669"/>
    <property type="project" value="TreeGrafter"/>
</dbReference>
<dbReference type="PANTHER" id="PTHR18929">
    <property type="entry name" value="PROTEIN DISULFIDE ISOMERASE"/>
    <property type="match status" value="1"/>
</dbReference>
<dbReference type="GO" id="GO:0003756">
    <property type="term" value="F:protein disulfide isomerase activity"/>
    <property type="evidence" value="ECO:0007669"/>
    <property type="project" value="TreeGrafter"/>
</dbReference>
<feature type="transmembrane region" description="Helical" evidence="2">
    <location>
        <begin position="12"/>
        <end position="30"/>
    </location>
</feature>
<dbReference type="CDD" id="cd02981">
    <property type="entry name" value="PDI_b_family"/>
    <property type="match status" value="1"/>
</dbReference>
<sequence length="417" mass="47366">MVRRLCCRSEELFAGIILLTSFINAAYLQIPGEYVLTLDHSNFTQAVSDHNFLVLQFYAPCENLTKLLCKFVEELEPEYEKAAWVLSTHESPIVMAKIDGSAQENKEISREIFKFEMISYPTIVILQNGGRDFHYYAGPRDADGLVTTLERLISPPSIEIKTASEALTLIDDEKISIVGIFPTFSGEEFENFTAIANQVLWDYWDYDFFHTSDASLIPRDESSSLTTKPALRLLKPFDELFVDSQNFHVRDMENFIIEASIPLEGKLKPFYKSQPIPETNDEPLKVVVGDSLQDMVLNSKKNVLLDIDYPSCSGIGFRKFAPFIPELAVLYENDDDIVIARLDITTNDIPREMFDIMDCHTLYLKAANGALLSYNGDQTKEDIIKFINKNRQSLNENSMPDIPLMTDTGSPHARFMS</sequence>
<dbReference type="GO" id="GO:0006457">
    <property type="term" value="P:protein folding"/>
    <property type="evidence" value="ECO:0007669"/>
    <property type="project" value="TreeGrafter"/>
</dbReference>
<dbReference type="InterPro" id="IPR036249">
    <property type="entry name" value="Thioredoxin-like_sf"/>
</dbReference>
<protein>
    <submittedName>
        <fullName evidence="4">PDI-like 1-1</fullName>
    </submittedName>
</protein>
<accession>A0A2U1MJL0</accession>
<dbReference type="PANTHER" id="PTHR18929:SF224">
    <property type="entry name" value="PROTEIN DISULFIDE-ISOMERASE"/>
    <property type="match status" value="1"/>
</dbReference>
<keyword evidence="2" id="KW-0472">Membrane</keyword>
<reference evidence="4 5" key="1">
    <citation type="journal article" date="2018" name="Mol. Plant">
        <title>The genome of Artemisia annua provides insight into the evolution of Asteraceae family and artemisinin biosynthesis.</title>
        <authorList>
            <person name="Shen Q."/>
            <person name="Zhang L."/>
            <person name="Liao Z."/>
            <person name="Wang S."/>
            <person name="Yan T."/>
            <person name="Shi P."/>
            <person name="Liu M."/>
            <person name="Fu X."/>
            <person name="Pan Q."/>
            <person name="Wang Y."/>
            <person name="Lv Z."/>
            <person name="Lu X."/>
            <person name="Zhang F."/>
            <person name="Jiang W."/>
            <person name="Ma Y."/>
            <person name="Chen M."/>
            <person name="Hao X."/>
            <person name="Li L."/>
            <person name="Tang Y."/>
            <person name="Lv G."/>
            <person name="Zhou Y."/>
            <person name="Sun X."/>
            <person name="Brodelius P.E."/>
            <person name="Rose J.K.C."/>
            <person name="Tang K."/>
        </authorList>
    </citation>
    <scope>NUCLEOTIDE SEQUENCE [LARGE SCALE GENOMIC DNA]</scope>
    <source>
        <strain evidence="5">cv. Huhao1</strain>
        <tissue evidence="4">Leaf</tissue>
    </source>
</reference>
<dbReference type="Gene3D" id="3.40.30.10">
    <property type="entry name" value="Glutaredoxin"/>
    <property type="match status" value="3"/>
</dbReference>
<dbReference type="GO" id="GO:0005783">
    <property type="term" value="C:endoplasmic reticulum"/>
    <property type="evidence" value="ECO:0007669"/>
    <property type="project" value="TreeGrafter"/>
</dbReference>
<comment type="caution">
    <text evidence="4">The sequence shown here is derived from an EMBL/GenBank/DDBJ whole genome shotgun (WGS) entry which is preliminary data.</text>
</comment>
<dbReference type="CDD" id="cd02961">
    <property type="entry name" value="PDI_a_family"/>
    <property type="match status" value="1"/>
</dbReference>
<feature type="domain" description="Thioredoxin" evidence="3">
    <location>
        <begin position="286"/>
        <end position="389"/>
    </location>
</feature>
<dbReference type="AlphaFoldDB" id="A0A2U1MJL0"/>
<proteinExistence type="inferred from homology"/>
<keyword evidence="2" id="KW-1133">Transmembrane helix</keyword>
<dbReference type="Pfam" id="PF00085">
    <property type="entry name" value="Thioredoxin"/>
    <property type="match status" value="2"/>
</dbReference>
<keyword evidence="5" id="KW-1185">Reference proteome</keyword>
<dbReference type="Proteomes" id="UP000245207">
    <property type="component" value="Unassembled WGS sequence"/>
</dbReference>
<feature type="domain" description="Thioredoxin" evidence="3">
    <location>
        <begin position="35"/>
        <end position="150"/>
    </location>
</feature>